<accession>A0A9J6ZMF8</accession>
<protein>
    <submittedName>
        <fullName evidence="2">Uncharacterized protein</fullName>
    </submittedName>
</protein>
<evidence type="ECO:0000313" key="2">
    <source>
        <dbReference type="EMBL" id="URW79052.1"/>
    </source>
</evidence>
<reference evidence="2" key="2">
    <citation type="submission" date="2022-06" db="EMBL/GenBank/DDBJ databases">
        <title>Xiashengella guii gen. nov. sp. nov., a bacterium isolated form anaerobic digestion tank.</title>
        <authorList>
            <person name="Huang H."/>
        </authorList>
    </citation>
    <scope>NUCLEOTIDE SEQUENCE</scope>
    <source>
        <strain evidence="2">Ai-910</strain>
    </source>
</reference>
<keyword evidence="1" id="KW-1133">Transmembrane helix</keyword>
<gene>
    <name evidence="2" type="ORF">M9189_09330</name>
</gene>
<sequence>MVLKLILITIVLVAIVAFFLSLSIIFRSNGKFPNFHVGGNKQLTDKGIYCANTQDKLARKHKRAIW</sequence>
<dbReference type="KEGG" id="alkq:M9189_09330"/>
<keyword evidence="3" id="KW-1185">Reference proteome</keyword>
<evidence type="ECO:0000313" key="3">
    <source>
        <dbReference type="Proteomes" id="UP001056426"/>
    </source>
</evidence>
<dbReference type="Proteomes" id="UP001056426">
    <property type="component" value="Chromosome"/>
</dbReference>
<dbReference type="RefSeq" id="WP_250722642.1">
    <property type="nucleotide sequence ID" value="NZ_CP098400.1"/>
</dbReference>
<keyword evidence="1" id="KW-0812">Transmembrane</keyword>
<keyword evidence="1" id="KW-0472">Membrane</keyword>
<organism evidence="2 3">
    <name type="scientific">Xiashengella succiniciproducens</name>
    <dbReference type="NCBI Taxonomy" id="2949635"/>
    <lineage>
        <taxon>Bacteria</taxon>
        <taxon>Pseudomonadati</taxon>
        <taxon>Bacteroidota</taxon>
        <taxon>Bacteroidia</taxon>
        <taxon>Marinilabiliales</taxon>
        <taxon>Marinilabiliaceae</taxon>
        <taxon>Xiashengella</taxon>
    </lineage>
</organism>
<name>A0A9J6ZMF8_9BACT</name>
<proteinExistence type="predicted"/>
<reference evidence="2" key="1">
    <citation type="submission" date="2022-05" db="EMBL/GenBank/DDBJ databases">
        <authorList>
            <person name="Sun X."/>
        </authorList>
    </citation>
    <scope>NUCLEOTIDE SEQUENCE</scope>
    <source>
        <strain evidence="2">Ai-910</strain>
    </source>
</reference>
<feature type="transmembrane region" description="Helical" evidence="1">
    <location>
        <begin position="6"/>
        <end position="26"/>
    </location>
</feature>
<evidence type="ECO:0000256" key="1">
    <source>
        <dbReference type="SAM" id="Phobius"/>
    </source>
</evidence>
<dbReference type="EMBL" id="CP098400">
    <property type="protein sequence ID" value="URW79052.1"/>
    <property type="molecule type" value="Genomic_DNA"/>
</dbReference>
<dbReference type="AlphaFoldDB" id="A0A9J6ZMF8"/>